<feature type="region of interest" description="Disordered" evidence="1">
    <location>
        <begin position="215"/>
        <end position="241"/>
    </location>
</feature>
<proteinExistence type="predicted"/>
<comment type="caution">
    <text evidence="2">The sequence shown here is derived from an EMBL/GenBank/DDBJ whole genome shotgun (WGS) entry which is preliminary data.</text>
</comment>
<evidence type="ECO:0000256" key="1">
    <source>
        <dbReference type="SAM" id="MobiDB-lite"/>
    </source>
</evidence>
<accession>A0A2T0SF24</accession>
<dbReference type="EMBL" id="PVZG01000002">
    <property type="protein sequence ID" value="PRY31943.1"/>
    <property type="molecule type" value="Genomic_DNA"/>
</dbReference>
<organism evidence="2 3">
    <name type="scientific">Pseudosporangium ferrugineum</name>
    <dbReference type="NCBI Taxonomy" id="439699"/>
    <lineage>
        <taxon>Bacteria</taxon>
        <taxon>Bacillati</taxon>
        <taxon>Actinomycetota</taxon>
        <taxon>Actinomycetes</taxon>
        <taxon>Micromonosporales</taxon>
        <taxon>Micromonosporaceae</taxon>
        <taxon>Pseudosporangium</taxon>
    </lineage>
</organism>
<feature type="region of interest" description="Disordered" evidence="1">
    <location>
        <begin position="57"/>
        <end position="93"/>
    </location>
</feature>
<dbReference type="OrthoDB" id="4538973at2"/>
<dbReference type="AlphaFoldDB" id="A0A2T0SF24"/>
<sequence>MKRNGPMLTLLAGIGVAAVLFLLSLQATRNADAALTAPAAVASAPEPRVKAGVVAVPDGGRASSPPVARVPTAGTPTTADGQPPAQQPTPDGSYAGRLTAGTLALTIKGGKAIAYVCDGRRTEAWLKGTARDGRFDLSGKNGATLTGTADKRHATGRITLNGRTSDVDIATVRKPSGLYRATADVRGAKLVGGWIVLEDGSQVGLATIGGRPATPSRVDVTTGRATVDGTPVTATPADPAR</sequence>
<keyword evidence="3" id="KW-1185">Reference proteome</keyword>
<evidence type="ECO:0000313" key="3">
    <source>
        <dbReference type="Proteomes" id="UP000239209"/>
    </source>
</evidence>
<dbReference type="Proteomes" id="UP000239209">
    <property type="component" value="Unassembled WGS sequence"/>
</dbReference>
<name>A0A2T0SF24_9ACTN</name>
<gene>
    <name evidence="2" type="ORF">CLV70_102154</name>
</gene>
<evidence type="ECO:0000313" key="2">
    <source>
        <dbReference type="EMBL" id="PRY31943.1"/>
    </source>
</evidence>
<protein>
    <submittedName>
        <fullName evidence="2">Uncharacterized protein</fullName>
    </submittedName>
</protein>
<reference evidence="2 3" key="1">
    <citation type="submission" date="2018-03" db="EMBL/GenBank/DDBJ databases">
        <title>Genomic Encyclopedia of Archaeal and Bacterial Type Strains, Phase II (KMG-II): from individual species to whole genera.</title>
        <authorList>
            <person name="Goeker M."/>
        </authorList>
    </citation>
    <scope>NUCLEOTIDE SEQUENCE [LARGE SCALE GENOMIC DNA]</scope>
    <source>
        <strain evidence="2 3">DSM 45348</strain>
    </source>
</reference>
<dbReference type="RefSeq" id="WP_106125177.1">
    <property type="nucleotide sequence ID" value="NZ_PVZG01000002.1"/>
</dbReference>